<proteinExistence type="inferred from homology"/>
<dbReference type="GO" id="GO:0003684">
    <property type="term" value="F:damaged DNA binding"/>
    <property type="evidence" value="ECO:0007669"/>
    <property type="project" value="TreeGrafter"/>
</dbReference>
<evidence type="ECO:0000256" key="9">
    <source>
        <dbReference type="ARBA" id="ARBA00023054"/>
    </source>
</evidence>
<keyword evidence="12" id="KW-0539">Nucleus</keyword>
<evidence type="ECO:0000259" key="15">
    <source>
        <dbReference type="Pfam" id="PF02463"/>
    </source>
</evidence>
<keyword evidence="11" id="KW-0234">DNA repair</keyword>
<dbReference type="AlphaFoldDB" id="A0A9D4U346"/>
<feature type="compositionally biased region" description="Basic and acidic residues" evidence="14">
    <location>
        <begin position="718"/>
        <end position="733"/>
    </location>
</feature>
<sequence length="1050" mass="120743">MAGSSSSNTEKAGTIQRIRVENFMCHGSLSVDFIDYVNFITGQNGSGKSAILTALCVAFGIKARGTQRATSLKDFIKNGCSHALVVVEMTNQGVDAFKFDDYGGKIVIERRITESGNTTVLKDSHGKKVSNRKEDLQELVDHFNIDVENPCVIMTQDKSREFLHSGTGKDKFKFFYRATLLQQVFDLLKGIQQNIDAAGGYVDEMEQEMRPVLEQLKQLHEKMKSVESMEQMGQNLVTLRKLAAWSEANEEERRYQEGLQKLEKYSARKPACEEKINKIQDSLKSLREDQTSKKAAISSLLQKTREFRQMQDEKQKRLTQATREDAQIEEEQSARKRSIEQMVKRLQWLEQQIYDIRNRHMQASQAEEKRQKEDYFRLQSVIDESSNQLRRLEEEMATIDSRSTSASEEVNQVREEIEEKKRESRELNAQIQKLQSQQSNKVTAFGGENVLRLLRTIEQRCREFSKPPLGPLGAHVGLIGDDSWALALEIAIGKLLNAFIVTNHRDMLVLRDCAKTCGYHNLQIIIYDFNRPLLNIPSHMLPDKALMTIQSLLSIDSATVMNVLIDQGSVERQVLVKDYHEGKHVVFERRAAHVKEVYTLDGTRMFTRGNTQTTLPPDSRIRSGRLCAAVDDVIRNIENDMSALQEDIQRRERHKRAAELSLHNLRDELQSFKRRKRDLQMHISRQQLQLRDLRNAVDAETNLGADPNVDELEEEIARLNSDRQSKEDSLEKLKIKRSQSQEKVSSIRSEIDLLHESAKDDIEAFQARENELIAVEEEIAKGVAAESHYKSIMQEKVMQDIRNQEAENERQRRILQETIAKASEICSREELESLHVPRRSSEQLRTEMRHLKETLQREEGRHEESADEIRSKFNKMQRRVEKKKAQYSSYRQKLAMVEEALGARLKKFQRNSSYLKRQLTWQFNGHLQKKGMSGKIQVDFSDETLGIQVQMPQDASNNMVKDTRGLSGGERSFSTLCFALALQEMTEAPFRAMDEFDVFMDAVSRKISLETVVDFAVSHGSQWIFITPHDISMVKAGERVKKQQLAAPRP</sequence>
<keyword evidence="9 13" id="KW-0175">Coiled coil</keyword>
<dbReference type="InterPro" id="IPR036277">
    <property type="entry name" value="SMC_hinge_sf"/>
</dbReference>
<dbReference type="SUPFAM" id="SSF75553">
    <property type="entry name" value="Smc hinge domain"/>
    <property type="match status" value="1"/>
</dbReference>
<accession>A0A9D4U346</accession>
<dbReference type="InterPro" id="IPR027417">
    <property type="entry name" value="P-loop_NTPase"/>
</dbReference>
<dbReference type="GO" id="GO:0005524">
    <property type="term" value="F:ATP binding"/>
    <property type="evidence" value="ECO:0007669"/>
    <property type="project" value="UniProtKB-KW"/>
</dbReference>
<dbReference type="Gene3D" id="1.10.287.1490">
    <property type="match status" value="1"/>
</dbReference>
<feature type="coiled-coil region" evidence="13">
    <location>
        <begin position="798"/>
        <end position="900"/>
    </location>
</feature>
<dbReference type="GO" id="GO:0000724">
    <property type="term" value="P:double-strand break repair via homologous recombination"/>
    <property type="evidence" value="ECO:0007669"/>
    <property type="project" value="TreeGrafter"/>
</dbReference>
<evidence type="ECO:0000256" key="5">
    <source>
        <dbReference type="ARBA" id="ARBA00022528"/>
    </source>
</evidence>
<dbReference type="GO" id="GO:0003697">
    <property type="term" value="F:single-stranded DNA binding"/>
    <property type="evidence" value="ECO:0007669"/>
    <property type="project" value="TreeGrafter"/>
</dbReference>
<organism evidence="16 17">
    <name type="scientific">Adiantum capillus-veneris</name>
    <name type="common">Maidenhair fern</name>
    <dbReference type="NCBI Taxonomy" id="13818"/>
    <lineage>
        <taxon>Eukaryota</taxon>
        <taxon>Viridiplantae</taxon>
        <taxon>Streptophyta</taxon>
        <taxon>Embryophyta</taxon>
        <taxon>Tracheophyta</taxon>
        <taxon>Polypodiopsida</taxon>
        <taxon>Polypodiidae</taxon>
        <taxon>Polypodiales</taxon>
        <taxon>Pteridineae</taxon>
        <taxon>Pteridaceae</taxon>
        <taxon>Vittarioideae</taxon>
        <taxon>Adiantum</taxon>
    </lineage>
</organism>
<keyword evidence="5" id="KW-0150">Chloroplast</keyword>
<reference evidence="16" key="1">
    <citation type="submission" date="2021-01" db="EMBL/GenBank/DDBJ databases">
        <title>Adiantum capillus-veneris genome.</title>
        <authorList>
            <person name="Fang Y."/>
            <person name="Liao Q."/>
        </authorList>
    </citation>
    <scope>NUCLEOTIDE SEQUENCE</scope>
    <source>
        <strain evidence="16">H3</strain>
        <tissue evidence="16">Leaf</tissue>
    </source>
</reference>
<comment type="caution">
    <text evidence="16">The sequence shown here is derived from an EMBL/GenBank/DDBJ whole genome shotgun (WGS) entry which is preliminary data.</text>
</comment>
<dbReference type="SUPFAM" id="SSF52540">
    <property type="entry name" value="P-loop containing nucleoside triphosphate hydrolases"/>
    <property type="match status" value="1"/>
</dbReference>
<feature type="region of interest" description="Disordered" evidence="14">
    <location>
        <begin position="309"/>
        <end position="336"/>
    </location>
</feature>
<evidence type="ECO:0000256" key="11">
    <source>
        <dbReference type="ARBA" id="ARBA00023204"/>
    </source>
</evidence>
<keyword evidence="17" id="KW-1185">Reference proteome</keyword>
<evidence type="ECO:0000256" key="8">
    <source>
        <dbReference type="ARBA" id="ARBA00022840"/>
    </source>
</evidence>
<evidence type="ECO:0000256" key="14">
    <source>
        <dbReference type="SAM" id="MobiDB-lite"/>
    </source>
</evidence>
<dbReference type="OrthoDB" id="10072614at2759"/>
<dbReference type="Proteomes" id="UP000886520">
    <property type="component" value="Chromosome 24"/>
</dbReference>
<keyword evidence="8" id="KW-0067">ATP-binding</keyword>
<dbReference type="InterPro" id="IPR003395">
    <property type="entry name" value="RecF/RecN/SMC_N"/>
</dbReference>
<evidence type="ECO:0000256" key="13">
    <source>
        <dbReference type="SAM" id="Coils"/>
    </source>
</evidence>
<keyword evidence="7" id="KW-0227">DNA damage</keyword>
<evidence type="ECO:0000256" key="12">
    <source>
        <dbReference type="ARBA" id="ARBA00023242"/>
    </source>
</evidence>
<dbReference type="PANTHER" id="PTHR19306:SF6">
    <property type="entry name" value="STRUCTURAL MAINTENANCE OF CHROMOSOMES PROTEIN 6"/>
    <property type="match status" value="1"/>
</dbReference>
<evidence type="ECO:0000313" key="16">
    <source>
        <dbReference type="EMBL" id="KAI5060739.1"/>
    </source>
</evidence>
<evidence type="ECO:0000256" key="4">
    <source>
        <dbReference type="ARBA" id="ARBA00022454"/>
    </source>
</evidence>
<name>A0A9D4U346_ADICA</name>
<dbReference type="Pfam" id="PF02463">
    <property type="entry name" value="SMC_N"/>
    <property type="match status" value="1"/>
</dbReference>
<keyword evidence="6" id="KW-0547">Nucleotide-binding</keyword>
<feature type="coiled-coil region" evidence="13">
    <location>
        <begin position="375"/>
        <end position="440"/>
    </location>
</feature>
<comment type="subcellular location">
    <subcellularLocation>
        <location evidence="2">Chromosome</location>
    </subcellularLocation>
    <subcellularLocation>
        <location evidence="1">Nucleus</location>
    </subcellularLocation>
</comment>
<gene>
    <name evidence="16" type="ORF">GOP47_0025159</name>
</gene>
<feature type="region of interest" description="Disordered" evidence="14">
    <location>
        <begin position="718"/>
        <end position="738"/>
    </location>
</feature>
<dbReference type="PANTHER" id="PTHR19306">
    <property type="entry name" value="STRUCTURAL MAINTENANCE OF CHROMOSOMES 5,6 SMC5, SMC6"/>
    <property type="match status" value="1"/>
</dbReference>
<dbReference type="GO" id="GO:0005634">
    <property type="term" value="C:nucleus"/>
    <property type="evidence" value="ECO:0007669"/>
    <property type="project" value="UniProtKB-SubCell"/>
</dbReference>
<evidence type="ECO:0000256" key="6">
    <source>
        <dbReference type="ARBA" id="ARBA00022741"/>
    </source>
</evidence>
<keyword evidence="4" id="KW-0158">Chromosome</keyword>
<feature type="domain" description="RecF/RecN/SMC N-terminal" evidence="15">
    <location>
        <begin position="15"/>
        <end position="1039"/>
    </location>
</feature>
<evidence type="ECO:0000256" key="7">
    <source>
        <dbReference type="ARBA" id="ARBA00022763"/>
    </source>
</evidence>
<evidence type="ECO:0000256" key="2">
    <source>
        <dbReference type="ARBA" id="ARBA00004286"/>
    </source>
</evidence>
<dbReference type="GO" id="GO:0030915">
    <property type="term" value="C:Smc5-Smc6 complex"/>
    <property type="evidence" value="ECO:0007669"/>
    <property type="project" value="TreeGrafter"/>
</dbReference>
<dbReference type="GO" id="GO:0051276">
    <property type="term" value="P:chromosome organization"/>
    <property type="evidence" value="ECO:0007669"/>
    <property type="project" value="InterPro"/>
</dbReference>
<dbReference type="GO" id="GO:0035861">
    <property type="term" value="C:site of double-strand break"/>
    <property type="evidence" value="ECO:0007669"/>
    <property type="project" value="TreeGrafter"/>
</dbReference>
<keyword evidence="10" id="KW-0233">DNA recombination</keyword>
<dbReference type="EMBL" id="JABFUD020000024">
    <property type="protein sequence ID" value="KAI5060739.1"/>
    <property type="molecule type" value="Genomic_DNA"/>
</dbReference>
<evidence type="ECO:0000256" key="1">
    <source>
        <dbReference type="ARBA" id="ARBA00004123"/>
    </source>
</evidence>
<evidence type="ECO:0000313" key="17">
    <source>
        <dbReference type="Proteomes" id="UP000886520"/>
    </source>
</evidence>
<evidence type="ECO:0000256" key="10">
    <source>
        <dbReference type="ARBA" id="ARBA00023172"/>
    </source>
</evidence>
<protein>
    <recommendedName>
        <fullName evidence="15">RecF/RecN/SMC N-terminal domain-containing protein</fullName>
    </recommendedName>
</protein>
<dbReference type="Gene3D" id="3.40.50.300">
    <property type="entry name" value="P-loop containing nucleotide triphosphate hydrolases"/>
    <property type="match status" value="2"/>
</dbReference>
<keyword evidence="5" id="KW-0934">Plastid</keyword>
<comment type="similarity">
    <text evidence="3">Belongs to the SMC family. SMC6 subfamily.</text>
</comment>
<evidence type="ECO:0000256" key="3">
    <source>
        <dbReference type="ARBA" id="ARBA00006793"/>
    </source>
</evidence>